<dbReference type="AlphaFoldDB" id="A0A6J8CSL8"/>
<reference evidence="2 3" key="1">
    <citation type="submission" date="2020-06" db="EMBL/GenBank/DDBJ databases">
        <authorList>
            <person name="Li R."/>
            <person name="Bekaert M."/>
        </authorList>
    </citation>
    <scope>NUCLEOTIDE SEQUENCE [LARGE SCALE GENOMIC DNA]</scope>
    <source>
        <strain evidence="3">wild</strain>
    </source>
</reference>
<evidence type="ECO:0000313" key="3">
    <source>
        <dbReference type="Proteomes" id="UP000507470"/>
    </source>
</evidence>
<accession>A0A6J8CSL8</accession>
<dbReference type="EMBL" id="CACVKT020005775">
    <property type="protein sequence ID" value="CAC5397880.1"/>
    <property type="molecule type" value="Genomic_DNA"/>
</dbReference>
<sequence>MAAANTTFTTVMRTVADALKLDGDGKVQESYMKYLECVLRISTKLLQDARLGGNLNIIIGKDTVKMVRLGQQCMERVSAVVTQIDAQSSSLDSLQIKPSYKPSGTKSEPCTPSDQFQSSKFNTFPDSVLIPKEQSPIELAYKQNQQLMMAYKARLARLDPKRRTATDYSLTVQRKMAENLAVAKVQEEAVSLF</sequence>
<keyword evidence="3" id="KW-1185">Reference proteome</keyword>
<protein>
    <submittedName>
        <fullName evidence="2">Uncharacterized protein</fullName>
    </submittedName>
</protein>
<evidence type="ECO:0000256" key="1">
    <source>
        <dbReference type="SAM" id="MobiDB-lite"/>
    </source>
</evidence>
<feature type="region of interest" description="Disordered" evidence="1">
    <location>
        <begin position="95"/>
        <end position="119"/>
    </location>
</feature>
<dbReference type="Proteomes" id="UP000507470">
    <property type="component" value="Unassembled WGS sequence"/>
</dbReference>
<name>A0A6J8CSL8_MYTCO</name>
<organism evidence="2 3">
    <name type="scientific">Mytilus coruscus</name>
    <name type="common">Sea mussel</name>
    <dbReference type="NCBI Taxonomy" id="42192"/>
    <lineage>
        <taxon>Eukaryota</taxon>
        <taxon>Metazoa</taxon>
        <taxon>Spiralia</taxon>
        <taxon>Lophotrochozoa</taxon>
        <taxon>Mollusca</taxon>
        <taxon>Bivalvia</taxon>
        <taxon>Autobranchia</taxon>
        <taxon>Pteriomorphia</taxon>
        <taxon>Mytilida</taxon>
        <taxon>Mytiloidea</taxon>
        <taxon>Mytilidae</taxon>
        <taxon>Mytilinae</taxon>
        <taxon>Mytilus</taxon>
    </lineage>
</organism>
<gene>
    <name evidence="2" type="ORF">MCOR_32289</name>
</gene>
<proteinExistence type="predicted"/>
<evidence type="ECO:0000313" key="2">
    <source>
        <dbReference type="EMBL" id="CAC5397880.1"/>
    </source>
</evidence>
<dbReference type="OrthoDB" id="10264848at2759"/>
<feature type="compositionally biased region" description="Polar residues" evidence="1">
    <location>
        <begin position="102"/>
        <end position="119"/>
    </location>
</feature>